<organism evidence="4 5">
    <name type="scientific">Pedosphaera parvula (strain Ellin514)</name>
    <dbReference type="NCBI Taxonomy" id="320771"/>
    <lineage>
        <taxon>Bacteria</taxon>
        <taxon>Pseudomonadati</taxon>
        <taxon>Verrucomicrobiota</taxon>
        <taxon>Pedosphaerae</taxon>
        <taxon>Pedosphaerales</taxon>
        <taxon>Pedosphaeraceae</taxon>
        <taxon>Pedosphaera</taxon>
    </lineage>
</organism>
<comment type="caution">
    <text evidence="4">The sequence shown here is derived from an EMBL/GenBank/DDBJ whole genome shotgun (WGS) entry which is preliminary data.</text>
</comment>
<dbReference type="PANTHER" id="PTHR36843">
    <property type="entry name" value="HEME-DEPENDENT PEROXIDASE YWFI-RELATED"/>
    <property type="match status" value="1"/>
</dbReference>
<keyword evidence="2" id="KW-0479">Metal-binding</keyword>
<keyword evidence="1" id="KW-0349">Heme</keyword>
<reference evidence="4 5" key="1">
    <citation type="journal article" date="2011" name="J. Bacteriol.">
        <title>Genome sequence of 'Pedosphaera parvula' Ellin514, an aerobic Verrucomicrobial isolate from pasture soil.</title>
        <authorList>
            <person name="Kant R."/>
            <person name="van Passel M.W."/>
            <person name="Sangwan P."/>
            <person name="Palva A."/>
            <person name="Lucas S."/>
            <person name="Copeland A."/>
            <person name="Lapidus A."/>
            <person name="Glavina Del Rio T."/>
            <person name="Dalin E."/>
            <person name="Tice H."/>
            <person name="Bruce D."/>
            <person name="Goodwin L."/>
            <person name="Pitluck S."/>
            <person name="Chertkov O."/>
            <person name="Larimer F.W."/>
            <person name="Land M.L."/>
            <person name="Hauser L."/>
            <person name="Brettin T.S."/>
            <person name="Detter J.C."/>
            <person name="Han S."/>
            <person name="de Vos W.M."/>
            <person name="Janssen P.H."/>
            <person name="Smidt H."/>
        </authorList>
    </citation>
    <scope>NUCLEOTIDE SEQUENCE [LARGE SCALE GENOMIC DNA]</scope>
    <source>
        <strain evidence="4 5">Ellin514</strain>
    </source>
</reference>
<dbReference type="SUPFAM" id="SSF54909">
    <property type="entry name" value="Dimeric alpha+beta barrel"/>
    <property type="match status" value="1"/>
</dbReference>
<dbReference type="InterPro" id="IPR011008">
    <property type="entry name" value="Dimeric_a/b-barrel"/>
</dbReference>
<keyword evidence="5" id="KW-1185">Reference proteome</keyword>
<dbReference type="Gene3D" id="3.30.70.1030">
    <property type="entry name" value="Apc35880, domain 1"/>
    <property type="match status" value="2"/>
</dbReference>
<name>B9XEA0_PEDPL</name>
<evidence type="ECO:0000256" key="3">
    <source>
        <dbReference type="ARBA" id="ARBA00023004"/>
    </source>
</evidence>
<gene>
    <name evidence="4" type="ORF">Cflav_PD4654</name>
</gene>
<dbReference type="GO" id="GO:0020037">
    <property type="term" value="F:heme binding"/>
    <property type="evidence" value="ECO:0007669"/>
    <property type="project" value="InterPro"/>
</dbReference>
<dbReference type="GO" id="GO:0016491">
    <property type="term" value="F:oxidoreductase activity"/>
    <property type="evidence" value="ECO:0007669"/>
    <property type="project" value="InterPro"/>
</dbReference>
<evidence type="ECO:0000313" key="4">
    <source>
        <dbReference type="EMBL" id="EEF61991.1"/>
    </source>
</evidence>
<dbReference type="Proteomes" id="UP000003688">
    <property type="component" value="Unassembled WGS sequence"/>
</dbReference>
<protein>
    <submittedName>
        <fullName evidence="4">Chlorite dismutase</fullName>
    </submittedName>
</protein>
<evidence type="ECO:0000256" key="2">
    <source>
        <dbReference type="ARBA" id="ARBA00022723"/>
    </source>
</evidence>
<dbReference type="Pfam" id="PF06778">
    <property type="entry name" value="Chlor_dismutase"/>
    <property type="match status" value="1"/>
</dbReference>
<dbReference type="OrthoDB" id="9773646at2"/>
<dbReference type="EMBL" id="ABOX02000007">
    <property type="protein sequence ID" value="EEF61991.1"/>
    <property type="molecule type" value="Genomic_DNA"/>
</dbReference>
<evidence type="ECO:0000313" key="5">
    <source>
        <dbReference type="Proteomes" id="UP000003688"/>
    </source>
</evidence>
<dbReference type="AlphaFoldDB" id="B9XEA0"/>
<proteinExistence type="predicted"/>
<dbReference type="NCBIfam" id="NF008913">
    <property type="entry name" value="PRK12276.1"/>
    <property type="match status" value="1"/>
</dbReference>
<dbReference type="PANTHER" id="PTHR36843:SF1">
    <property type="entry name" value="COPROHEME DECARBOXYLASE"/>
    <property type="match status" value="1"/>
</dbReference>
<accession>B9XEA0</accession>
<evidence type="ECO:0000256" key="1">
    <source>
        <dbReference type="ARBA" id="ARBA00022617"/>
    </source>
</evidence>
<dbReference type="RefSeq" id="WP_007414148.1">
    <property type="nucleotide sequence ID" value="NZ_ABOX02000007.1"/>
</dbReference>
<sequence>MSLPTVKLTQGIHVMHLFYRIDRARWAQLGAEASAQSRNKLEALCAANANASHPRLVSYANVSGKADFAFMIYAAELGQVAQIHRDLEACFAPGVLQTVYTYLSITELTEYMPTEEDSRQMLINQEKLTPDSDAFKARMAESAKKRAEYEQYRLYPEMPDWEVMGFYPMNKRRSGGDNWYSLDFAARKRLMGGHARVGRKYAGRISQLITGSTGIDDWEWGVTLMAHQVDALKEIVYEMRFDEVSARFGEFGTFYVNIRLKPADLWNHLHLV</sequence>
<keyword evidence="3" id="KW-0408">Iron</keyword>
<dbReference type="GO" id="GO:0046872">
    <property type="term" value="F:metal ion binding"/>
    <property type="evidence" value="ECO:0007669"/>
    <property type="project" value="UniProtKB-KW"/>
</dbReference>
<dbReference type="STRING" id="320771.Cflav_PD4654"/>
<dbReference type="InterPro" id="IPR010644">
    <property type="entry name" value="ChdC/CLD"/>
</dbReference>